<evidence type="ECO:0000313" key="16">
    <source>
        <dbReference type="EMBL" id="OCK85921.1"/>
    </source>
</evidence>
<dbReference type="FunFam" id="3.60.21.10:FF:000082">
    <property type="entry name" value="Endopolyphosphatase"/>
    <property type="match status" value="1"/>
</dbReference>
<feature type="compositionally biased region" description="Pro residues" evidence="13">
    <location>
        <begin position="521"/>
        <end position="533"/>
    </location>
</feature>
<keyword evidence="6" id="KW-0812">Transmembrane</keyword>
<dbReference type="InterPro" id="IPR012358">
    <property type="entry name" value="EndopolyPtase_N1"/>
</dbReference>
<gene>
    <name evidence="16" type="ORF">K432DRAFT_431278</name>
</gene>
<organism evidence="16 17">
    <name type="scientific">Lepidopterella palustris CBS 459.81</name>
    <dbReference type="NCBI Taxonomy" id="1314670"/>
    <lineage>
        <taxon>Eukaryota</taxon>
        <taxon>Fungi</taxon>
        <taxon>Dikarya</taxon>
        <taxon>Ascomycota</taxon>
        <taxon>Pezizomycotina</taxon>
        <taxon>Dothideomycetes</taxon>
        <taxon>Pleosporomycetidae</taxon>
        <taxon>Mytilinidiales</taxon>
        <taxon>Argynnaceae</taxon>
        <taxon>Lepidopterella</taxon>
    </lineage>
</organism>
<keyword evidence="8" id="KW-0735">Signal-anchor</keyword>
<comment type="function">
    <text evidence="12">Catalyzes the hydrolysis of inorganic polyphosphate (polyP) chains of many hundreds of phosphate residues into shorter lengths.</text>
</comment>
<feature type="chain" id="PRO_5034037343" description="Endopolyphosphatase" evidence="14">
    <location>
        <begin position="19"/>
        <end position="723"/>
    </location>
</feature>
<comment type="catalytic activity">
    <reaction evidence="12">
        <text>[phosphate](n+1) + n H2O = (n+1) phosphate + n H(+)</text>
        <dbReference type="Rhea" id="RHEA:22452"/>
        <dbReference type="Rhea" id="RHEA-COMP:14280"/>
        <dbReference type="ChEBI" id="CHEBI:15377"/>
        <dbReference type="ChEBI" id="CHEBI:15378"/>
        <dbReference type="ChEBI" id="CHEBI:16838"/>
        <dbReference type="ChEBI" id="CHEBI:43474"/>
        <dbReference type="EC" id="3.6.1.10"/>
    </reaction>
</comment>
<evidence type="ECO:0000256" key="12">
    <source>
        <dbReference type="PIRNR" id="PIRNR027093"/>
    </source>
</evidence>
<keyword evidence="17" id="KW-1185">Reference proteome</keyword>
<feature type="compositionally biased region" description="Basic residues" evidence="13">
    <location>
        <begin position="662"/>
        <end position="676"/>
    </location>
</feature>
<evidence type="ECO:0000256" key="1">
    <source>
        <dbReference type="ARBA" id="ARBA00004576"/>
    </source>
</evidence>
<dbReference type="Pfam" id="PF00149">
    <property type="entry name" value="Metallophos"/>
    <property type="match status" value="1"/>
</dbReference>
<dbReference type="EC" id="3.6.1.10" evidence="3 12"/>
<evidence type="ECO:0000256" key="7">
    <source>
        <dbReference type="ARBA" id="ARBA00022801"/>
    </source>
</evidence>
<dbReference type="PIRSF" id="PIRSF027093">
    <property type="entry name" value="EndopolyPtase_N1"/>
    <property type="match status" value="1"/>
</dbReference>
<evidence type="ECO:0000256" key="13">
    <source>
        <dbReference type="SAM" id="MobiDB-lite"/>
    </source>
</evidence>
<feature type="compositionally biased region" description="Acidic residues" evidence="13">
    <location>
        <begin position="642"/>
        <end position="653"/>
    </location>
</feature>
<dbReference type="InterPro" id="IPR004843">
    <property type="entry name" value="Calcineurin-like_PHP"/>
</dbReference>
<dbReference type="GO" id="GO:0000298">
    <property type="term" value="F:endopolyphosphatase activity"/>
    <property type="evidence" value="ECO:0007669"/>
    <property type="project" value="UniProtKB-EC"/>
</dbReference>
<keyword evidence="10 12" id="KW-0472">Membrane</keyword>
<evidence type="ECO:0000313" key="17">
    <source>
        <dbReference type="Proteomes" id="UP000250266"/>
    </source>
</evidence>
<evidence type="ECO:0000256" key="9">
    <source>
        <dbReference type="ARBA" id="ARBA00022989"/>
    </source>
</evidence>
<dbReference type="PANTHER" id="PTHR10340">
    <property type="entry name" value="SPHINGOMYELIN PHOSPHODIESTERASE"/>
    <property type="match status" value="1"/>
</dbReference>
<dbReference type="GO" id="GO:0005774">
    <property type="term" value="C:vacuolar membrane"/>
    <property type="evidence" value="ECO:0007669"/>
    <property type="project" value="UniProtKB-SubCell"/>
</dbReference>
<dbReference type="SUPFAM" id="SSF56300">
    <property type="entry name" value="Metallo-dependent phosphatases"/>
    <property type="match status" value="1"/>
</dbReference>
<proteinExistence type="inferred from homology"/>
<keyword evidence="14" id="KW-0732">Signal</keyword>
<dbReference type="OrthoDB" id="348678at2759"/>
<keyword evidence="11" id="KW-0325">Glycoprotein</keyword>
<dbReference type="AlphaFoldDB" id="A0A8E2EKY4"/>
<reference evidence="16 17" key="1">
    <citation type="journal article" date="2016" name="Nat. Commun.">
        <title>Ectomycorrhizal ecology is imprinted in the genome of the dominant symbiotic fungus Cenococcum geophilum.</title>
        <authorList>
            <consortium name="DOE Joint Genome Institute"/>
            <person name="Peter M."/>
            <person name="Kohler A."/>
            <person name="Ohm R.A."/>
            <person name="Kuo A."/>
            <person name="Krutzmann J."/>
            <person name="Morin E."/>
            <person name="Arend M."/>
            <person name="Barry K.W."/>
            <person name="Binder M."/>
            <person name="Choi C."/>
            <person name="Clum A."/>
            <person name="Copeland A."/>
            <person name="Grisel N."/>
            <person name="Haridas S."/>
            <person name="Kipfer T."/>
            <person name="LaButti K."/>
            <person name="Lindquist E."/>
            <person name="Lipzen A."/>
            <person name="Maire R."/>
            <person name="Meier B."/>
            <person name="Mihaltcheva S."/>
            <person name="Molinier V."/>
            <person name="Murat C."/>
            <person name="Poggeler S."/>
            <person name="Quandt C.A."/>
            <person name="Sperisen C."/>
            <person name="Tritt A."/>
            <person name="Tisserant E."/>
            <person name="Crous P.W."/>
            <person name="Henrissat B."/>
            <person name="Nehls U."/>
            <person name="Egli S."/>
            <person name="Spatafora J.W."/>
            <person name="Grigoriev I.V."/>
            <person name="Martin F.M."/>
        </authorList>
    </citation>
    <scope>NUCLEOTIDE SEQUENCE [LARGE SCALE GENOMIC DNA]</scope>
    <source>
        <strain evidence="16 17">CBS 459.81</strain>
    </source>
</reference>
<comment type="similarity">
    <text evidence="2">Belongs to the endopolyphosphatase PPN1 family.</text>
</comment>
<keyword evidence="5 12" id="KW-0926">Vacuole</keyword>
<dbReference type="InterPro" id="IPR041805">
    <property type="entry name" value="ASMase/PPN1_MPP"/>
</dbReference>
<evidence type="ECO:0000256" key="5">
    <source>
        <dbReference type="ARBA" id="ARBA00022554"/>
    </source>
</evidence>
<dbReference type="GO" id="GO:0006798">
    <property type="term" value="P:polyphosphate catabolic process"/>
    <property type="evidence" value="ECO:0007669"/>
    <property type="project" value="TreeGrafter"/>
</dbReference>
<dbReference type="InterPro" id="IPR029052">
    <property type="entry name" value="Metallo-depent_PP-like"/>
</dbReference>
<keyword evidence="7 12" id="KW-0378">Hydrolase</keyword>
<feature type="region of interest" description="Disordered" evidence="13">
    <location>
        <begin position="642"/>
        <end position="680"/>
    </location>
</feature>
<keyword evidence="9" id="KW-1133">Transmembrane helix</keyword>
<feature type="region of interest" description="Disordered" evidence="13">
    <location>
        <begin position="510"/>
        <end position="533"/>
    </location>
</feature>
<dbReference type="EMBL" id="KV744811">
    <property type="protein sequence ID" value="OCK85921.1"/>
    <property type="molecule type" value="Genomic_DNA"/>
</dbReference>
<evidence type="ECO:0000256" key="8">
    <source>
        <dbReference type="ARBA" id="ARBA00022968"/>
    </source>
</evidence>
<dbReference type="CDD" id="cd00842">
    <property type="entry name" value="MPP_ASMase"/>
    <property type="match status" value="1"/>
</dbReference>
<dbReference type="GO" id="GO:0008081">
    <property type="term" value="F:phosphoric diester hydrolase activity"/>
    <property type="evidence" value="ECO:0007669"/>
    <property type="project" value="TreeGrafter"/>
</dbReference>
<dbReference type="Proteomes" id="UP000250266">
    <property type="component" value="Unassembled WGS sequence"/>
</dbReference>
<evidence type="ECO:0000256" key="14">
    <source>
        <dbReference type="SAM" id="SignalP"/>
    </source>
</evidence>
<evidence type="ECO:0000256" key="4">
    <source>
        <dbReference type="ARBA" id="ARBA00014458"/>
    </source>
</evidence>
<accession>A0A8E2EKY4</accession>
<evidence type="ECO:0000256" key="3">
    <source>
        <dbReference type="ARBA" id="ARBA00012459"/>
    </source>
</evidence>
<dbReference type="Gene3D" id="3.60.21.10">
    <property type="match status" value="1"/>
</dbReference>
<evidence type="ECO:0000256" key="10">
    <source>
        <dbReference type="ARBA" id="ARBA00023136"/>
    </source>
</evidence>
<comment type="subcellular location">
    <subcellularLocation>
        <location evidence="1">Vacuole membrane</location>
        <topology evidence="1">Single-pass type II membrane protein</topology>
    </subcellularLocation>
</comment>
<feature type="signal peptide" evidence="14">
    <location>
        <begin position="1"/>
        <end position="18"/>
    </location>
</feature>
<evidence type="ECO:0000256" key="2">
    <source>
        <dbReference type="ARBA" id="ARBA00010399"/>
    </source>
</evidence>
<name>A0A8E2EKY4_9PEZI</name>
<evidence type="ECO:0000256" key="6">
    <source>
        <dbReference type="ARBA" id="ARBA00022692"/>
    </source>
</evidence>
<dbReference type="PANTHER" id="PTHR10340:SF55">
    <property type="entry name" value="ENDOPOLYPHOSPHATASE"/>
    <property type="match status" value="1"/>
</dbReference>
<evidence type="ECO:0000259" key="15">
    <source>
        <dbReference type="Pfam" id="PF00149"/>
    </source>
</evidence>
<dbReference type="GO" id="GO:0004309">
    <property type="term" value="F:exopolyphosphatase activity"/>
    <property type="evidence" value="ECO:0007669"/>
    <property type="project" value="TreeGrafter"/>
</dbReference>
<dbReference type="GO" id="GO:0000324">
    <property type="term" value="C:fungal-type vacuole"/>
    <property type="evidence" value="ECO:0007669"/>
    <property type="project" value="TreeGrafter"/>
</dbReference>
<feature type="domain" description="Calcineurin-like phosphoesterase" evidence="15">
    <location>
        <begin position="47"/>
        <end position="301"/>
    </location>
</feature>
<evidence type="ECO:0000256" key="11">
    <source>
        <dbReference type="ARBA" id="ARBA00023180"/>
    </source>
</evidence>
<sequence>MPSVRSALLLALFSLCLCLEAAPQIGAGTATRIGDEAPSHGRKLHGRFLHITDVHADPYYKTYSSTEKEAACHRGHGPAGIYGAETSACDSPVSLVNETFKWIEENLKGTIDFVIWTGDSARHDNDENIPRNERQVVEQNELLVNKFMEVFGKEENLNDMDPTNDFTIPIVPTWGNNDILPHNIFEVGPNKWTLRYLKIWRNFIPEEQRHQFAEGGWFYVEVIPKKLVVISLNTLYFFDSNSAVDGCAAKSEPGYEHMEWLRIQLQSFRERGMKAILMGHVPPARTENKSSWDETCWQKYTLWMRQYRDIIVGSLYGHMNIEHFMLQDFKDIAKDTKAGKMDIADVRESMLDDGEISVASASDYLIDLRDAWSKLPTPPNSFLLPDYADVCEEQGSVLERVSGALFSQSEKSKKQKRSRDDKNKFFDQIGGRWGERFSVSHVSASVVPNYFPTLRIFEYNITGLEDMVITDDAPSQDVLHGQLQTPIMDDSLLSFGDVLKKKDNKENANFKKPKKYKFTVPAPPSKSSPPGPAYSPQTLSLLGYVQYFANLTRINNDFVDQPLDSVDAYDLLMAERWKEGKHRGKESKNDHPKPKKFKFEVEYNTTDDNIFKLKDLTVRSYVDLARRIGEFNGKTVEMVEEEDVFESDDEEVEDHSADTEKKKHKKKKKHGKHGKRDPKSTWFTFVKRAFVGTMDPASIEHEFGSRTWRIEDIAKERLKSPEL</sequence>
<protein>
    <recommendedName>
        <fullName evidence="4 12">Endopolyphosphatase</fullName>
        <ecNumber evidence="3 12">3.6.1.10</ecNumber>
    </recommendedName>
</protein>